<keyword evidence="2" id="KW-0175">Coiled coil</keyword>
<evidence type="ECO:0000256" key="1">
    <source>
        <dbReference type="ARBA" id="ARBA00005655"/>
    </source>
</evidence>
<reference evidence="6" key="2">
    <citation type="journal article" date="2018" name="Algal Res.">
        <title>Characterization of plant carbon substrate utilization by Auxenochlorella protothecoides.</title>
        <authorList>
            <person name="Vogler B.W."/>
            <person name="Starkenburg S.R."/>
            <person name="Sudasinghe N."/>
            <person name="Schambach J.Y."/>
            <person name="Rollin J.A."/>
            <person name="Pattathil S."/>
            <person name="Barry A.N."/>
        </authorList>
    </citation>
    <scope>NUCLEOTIDE SEQUENCE [LARGE SCALE GENOMIC DNA]</scope>
    <source>
        <strain evidence="6">UTEX 25</strain>
    </source>
</reference>
<evidence type="ECO:0000313" key="6">
    <source>
        <dbReference type="Proteomes" id="UP000279271"/>
    </source>
</evidence>
<organism evidence="4">
    <name type="scientific">Auxenochlorella protothecoides</name>
    <name type="common">Green microalga</name>
    <name type="synonym">Chlorella protothecoides</name>
    <dbReference type="NCBI Taxonomy" id="3075"/>
    <lineage>
        <taxon>Eukaryota</taxon>
        <taxon>Viridiplantae</taxon>
        <taxon>Chlorophyta</taxon>
        <taxon>core chlorophytes</taxon>
        <taxon>Trebouxiophyceae</taxon>
        <taxon>Chlorellales</taxon>
        <taxon>Chlorellaceae</taxon>
        <taxon>Auxenochlorella</taxon>
    </lineage>
</organism>
<gene>
    <name evidence="5" type="ORF">APUTEX25_002529</name>
    <name evidence="4" type="ORF">g.922</name>
</gene>
<dbReference type="EMBL" id="GDKF01010568">
    <property type="protein sequence ID" value="JAT68054.1"/>
    <property type="molecule type" value="Transcribed_RNA"/>
</dbReference>
<reference evidence="5" key="3">
    <citation type="submission" date="2018-10" db="EMBL/GenBank/DDBJ databases">
        <authorList>
            <person name="Hovde B."/>
            <person name="Zhang X."/>
        </authorList>
    </citation>
    <scope>NUCLEOTIDE SEQUENCE [LARGE SCALE GENOMIC DNA]</scope>
    <source>
        <strain evidence="5">UTEX 25</strain>
    </source>
</reference>
<dbReference type="EMBL" id="QOKY01000184">
    <property type="protein sequence ID" value="RMZ53952.1"/>
    <property type="molecule type" value="Genomic_DNA"/>
</dbReference>
<dbReference type="AlphaFoldDB" id="A0A1D1ZM36"/>
<sequence length="363" mass="41798">MDEMRAMLDQLMGEDRNLGATEKAKYKPRKRHHTDKDVCKFYLSGFCPYEEFRRTKNDCGDCPGIHDDGCRAQYEAEDDRTKERLGYEAELLRWLEKLLTDLRKRIDSNTVRLRAVENPLLLHEDQAKLDAMTAQMKELVARAERLGEEGEVDGAMEATNEAEKLKAQRAALEAAAEARAGNNALKNLHQEVCPVSGLIINNDETRLRDHHQGRNFNAWKKLHEVHARLLEEQRARSERLRALRGAGPDEAPAKPRDWSHSSREREASNGARRRDRSWERGGRDERDRRYRDRSREARPLRHGDGRGPRDETGRRRREEGARDAGGRSRSRDRRPARDYDEGRGQDRKPVGSAQHGAAEEGEI</sequence>
<feature type="compositionally biased region" description="Basic and acidic residues" evidence="3">
    <location>
        <begin position="276"/>
        <end position="326"/>
    </location>
</feature>
<feature type="compositionally biased region" description="Basic and acidic residues" evidence="3">
    <location>
        <begin position="251"/>
        <end position="267"/>
    </location>
</feature>
<feature type="compositionally biased region" description="Basic and acidic residues" evidence="3">
    <location>
        <begin position="333"/>
        <end position="349"/>
    </location>
</feature>
<feature type="coiled-coil region" evidence="2">
    <location>
        <begin position="122"/>
        <end position="175"/>
    </location>
</feature>
<dbReference type="Proteomes" id="UP000279271">
    <property type="component" value="Unassembled WGS sequence"/>
</dbReference>
<dbReference type="GO" id="GO:0006376">
    <property type="term" value="P:mRNA splice site recognition"/>
    <property type="evidence" value="ECO:0007669"/>
    <property type="project" value="InterPro"/>
</dbReference>
<dbReference type="GO" id="GO:0003729">
    <property type="term" value="F:mRNA binding"/>
    <property type="evidence" value="ECO:0007669"/>
    <property type="project" value="InterPro"/>
</dbReference>
<dbReference type="Pfam" id="PF03194">
    <property type="entry name" value="LUC7"/>
    <property type="match status" value="1"/>
</dbReference>
<dbReference type="PANTHER" id="PTHR12375">
    <property type="entry name" value="RNA-BINDING PROTEIN LUC7-RELATED"/>
    <property type="match status" value="1"/>
</dbReference>
<name>A0A1D1ZM36_AUXPR</name>
<reference evidence="5" key="4">
    <citation type="submission" date="2018-11" db="EMBL/GenBank/DDBJ databases">
        <title>Characterization of plant carbon substrate utilization by Auxenochlorella protothecoides.</title>
        <authorList>
            <person name="Vogler B.W."/>
            <person name="Starkenburg S.R."/>
            <person name="Sudasinghe N."/>
            <person name="Schambach J.Y."/>
            <person name="Rollin J.A."/>
            <person name="Pattathil S."/>
            <person name="Barry A.N."/>
        </authorList>
    </citation>
    <scope>NUCLEOTIDE SEQUENCE [LARGE SCALE GENOMIC DNA]</scope>
    <source>
        <strain evidence="5">UTEX 25</strain>
    </source>
</reference>
<comment type="similarity">
    <text evidence="1">Belongs to the Luc7 family.</text>
</comment>
<feature type="region of interest" description="Disordered" evidence="3">
    <location>
        <begin position="242"/>
        <end position="363"/>
    </location>
</feature>
<evidence type="ECO:0008006" key="7">
    <source>
        <dbReference type="Google" id="ProtNLM"/>
    </source>
</evidence>
<accession>A0A1D1ZM36</accession>
<evidence type="ECO:0000313" key="5">
    <source>
        <dbReference type="EMBL" id="RMZ53952.1"/>
    </source>
</evidence>
<evidence type="ECO:0000256" key="3">
    <source>
        <dbReference type="SAM" id="MobiDB-lite"/>
    </source>
</evidence>
<dbReference type="InterPro" id="IPR004882">
    <property type="entry name" value="Luc7-rel"/>
</dbReference>
<dbReference type="GO" id="GO:0005685">
    <property type="term" value="C:U1 snRNP"/>
    <property type="evidence" value="ECO:0007669"/>
    <property type="project" value="InterPro"/>
</dbReference>
<reference evidence="4" key="1">
    <citation type="submission" date="2015-08" db="EMBL/GenBank/DDBJ databases">
        <authorList>
            <person name="Babu N.S."/>
            <person name="Beckwith C.J."/>
            <person name="Beseler K.G."/>
            <person name="Brison A."/>
            <person name="Carone J.V."/>
            <person name="Caskin T.P."/>
            <person name="Diamond M."/>
            <person name="Durham M.E."/>
            <person name="Foxe J.M."/>
            <person name="Go M."/>
            <person name="Henderson B.A."/>
            <person name="Jones I.B."/>
            <person name="McGettigan J.A."/>
            <person name="Micheletti S.J."/>
            <person name="Nasrallah M.E."/>
            <person name="Ortiz D."/>
            <person name="Piller C.R."/>
            <person name="Privatt S.R."/>
            <person name="Schneider S.L."/>
            <person name="Sharp S."/>
            <person name="Smith T.C."/>
            <person name="Stanton J.D."/>
            <person name="Ullery H.E."/>
            <person name="Wilson R.J."/>
            <person name="Serrano M.G."/>
            <person name="Buck G."/>
            <person name="Lee V."/>
            <person name="Wang Y."/>
            <person name="Carvalho R."/>
            <person name="Voegtly L."/>
            <person name="Shi R."/>
            <person name="Duckworth R."/>
            <person name="Johnson A."/>
            <person name="Loviza R."/>
            <person name="Walstead R."/>
            <person name="Shah Z."/>
            <person name="Kiflezghi M."/>
            <person name="Wade K."/>
            <person name="Ball S.L."/>
            <person name="Bradley K.W."/>
            <person name="Asai D.J."/>
            <person name="Bowman C.A."/>
            <person name="Russell D.A."/>
            <person name="Pope W.H."/>
            <person name="Jacobs-Sera D."/>
            <person name="Hendrix R.W."/>
            <person name="Hatfull G.F."/>
        </authorList>
    </citation>
    <scope>NUCLEOTIDE SEQUENCE</scope>
</reference>
<proteinExistence type="inferred from homology"/>
<evidence type="ECO:0000313" key="4">
    <source>
        <dbReference type="EMBL" id="JAT68054.1"/>
    </source>
</evidence>
<protein>
    <recommendedName>
        <fullName evidence="7">Luc7-like protein 3</fullName>
    </recommendedName>
</protein>
<evidence type="ECO:0000256" key="2">
    <source>
        <dbReference type="SAM" id="Coils"/>
    </source>
</evidence>